<proteinExistence type="predicted"/>
<protein>
    <submittedName>
        <fullName evidence="1">Uncharacterized protein</fullName>
    </submittedName>
</protein>
<keyword evidence="2" id="KW-1185">Reference proteome</keyword>
<dbReference type="Proteomes" id="UP000641137">
    <property type="component" value="Unassembled WGS sequence"/>
</dbReference>
<comment type="caution">
    <text evidence="1">The sequence shown here is derived from an EMBL/GenBank/DDBJ whole genome shotgun (WGS) entry which is preliminary data.</text>
</comment>
<organism evidence="1 2">
    <name type="scientific">Limoniibacter endophyticus</name>
    <dbReference type="NCBI Taxonomy" id="1565040"/>
    <lineage>
        <taxon>Bacteria</taxon>
        <taxon>Pseudomonadati</taxon>
        <taxon>Pseudomonadota</taxon>
        <taxon>Alphaproteobacteria</taxon>
        <taxon>Hyphomicrobiales</taxon>
        <taxon>Bartonellaceae</taxon>
        <taxon>Limoniibacter</taxon>
    </lineage>
</organism>
<evidence type="ECO:0000313" key="1">
    <source>
        <dbReference type="EMBL" id="GHC79240.1"/>
    </source>
</evidence>
<accession>A0A8J3DSA5</accession>
<dbReference type="RefSeq" id="WP_189492418.1">
    <property type="nucleotide sequence ID" value="NZ_BMZO01000011.1"/>
</dbReference>
<dbReference type="EMBL" id="BMZO01000011">
    <property type="protein sequence ID" value="GHC79240.1"/>
    <property type="molecule type" value="Genomic_DNA"/>
</dbReference>
<evidence type="ECO:0000313" key="2">
    <source>
        <dbReference type="Proteomes" id="UP000641137"/>
    </source>
</evidence>
<sequence>MKRPISPPHDREYQDECRDMLREELEQLRDTAIQNGWDEDHVAEAMVEIAGEMFRNRVMQIIPKN</sequence>
<reference evidence="1" key="1">
    <citation type="journal article" date="2014" name="Int. J. Syst. Evol. Microbiol.">
        <title>Complete genome sequence of Corynebacterium casei LMG S-19264T (=DSM 44701T), isolated from a smear-ripened cheese.</title>
        <authorList>
            <consortium name="US DOE Joint Genome Institute (JGI-PGF)"/>
            <person name="Walter F."/>
            <person name="Albersmeier A."/>
            <person name="Kalinowski J."/>
            <person name="Ruckert C."/>
        </authorList>
    </citation>
    <scope>NUCLEOTIDE SEQUENCE</scope>
    <source>
        <strain evidence="1">KCTC 42097</strain>
    </source>
</reference>
<reference evidence="1" key="2">
    <citation type="submission" date="2020-09" db="EMBL/GenBank/DDBJ databases">
        <authorList>
            <person name="Sun Q."/>
            <person name="Kim S."/>
        </authorList>
    </citation>
    <scope>NUCLEOTIDE SEQUENCE</scope>
    <source>
        <strain evidence="1">KCTC 42097</strain>
    </source>
</reference>
<name>A0A8J3DSA5_9HYPH</name>
<dbReference type="AlphaFoldDB" id="A0A8J3DSA5"/>
<gene>
    <name evidence="1" type="ORF">GCM10010136_31640</name>
</gene>